<dbReference type="Pfam" id="PF02746">
    <property type="entry name" value="MR_MLE_N"/>
    <property type="match status" value="1"/>
</dbReference>
<keyword evidence="1" id="KW-0456">Lyase</keyword>
<sequence length="424" mass="47462">MENHEWYPATSPLPMATPSRRVLPRGETQTKSPSINESPRMNIRCIRTHHLRDHLDVPFGFSQWYYNTRNTLWVEIIAEDGTTGWGESYGPSEVYQAAINSFYAPRLLGQNAMATDVLWHLMWRSSLDFARGGVMMGAMSGIDMALWDLRGKALGQSVSELMGGRYVDQIPCYATGMYFKDMPESDLIASIVDEARSYQQQGFQALKIKVGKNLPFDIRQIESIRDALPNMQMMADSNHAFDLPEAIQIGRVLEENDFSWFEEPLSPEFEGQFRQLQDKLDIPIATGECEQTRYGFQRLLSTGGVQIAQPDLAYCGGPSEALKIRNLASSMGINVVPHCWGTMLNLAAATHFIASGYREPGRKEVASPLLEFDRTPNALRDELFDIPVVVQNGIAQVPTGPGLGVVVNQEKMKSFTVQQTELKA</sequence>
<dbReference type="CDD" id="cd03316">
    <property type="entry name" value="MR_like"/>
    <property type="match status" value="1"/>
</dbReference>
<protein>
    <submittedName>
        <fullName evidence="4">Mandelate racemase/muconate lactonizing enzyme family protein</fullName>
    </submittedName>
</protein>
<feature type="domain" description="Mandelate racemase/muconate lactonizing enzyme C-terminal" evidence="3">
    <location>
        <begin position="188"/>
        <end position="283"/>
    </location>
</feature>
<evidence type="ECO:0000256" key="1">
    <source>
        <dbReference type="ARBA" id="ARBA00023239"/>
    </source>
</evidence>
<dbReference type="InterPro" id="IPR036849">
    <property type="entry name" value="Enolase-like_C_sf"/>
</dbReference>
<organism evidence="4 5">
    <name type="scientific">Aporhodopirellula aestuarii</name>
    <dbReference type="NCBI Taxonomy" id="2950107"/>
    <lineage>
        <taxon>Bacteria</taxon>
        <taxon>Pseudomonadati</taxon>
        <taxon>Planctomycetota</taxon>
        <taxon>Planctomycetia</taxon>
        <taxon>Pirellulales</taxon>
        <taxon>Pirellulaceae</taxon>
        <taxon>Aporhodopirellula</taxon>
    </lineage>
</organism>
<dbReference type="RefSeq" id="WP_250928810.1">
    <property type="nucleotide sequence ID" value="NZ_JAMQBK010000029.1"/>
</dbReference>
<dbReference type="PROSITE" id="PS00908">
    <property type="entry name" value="MR_MLE_1"/>
    <property type="match status" value="1"/>
</dbReference>
<dbReference type="PANTHER" id="PTHR48080:SF2">
    <property type="entry name" value="D-GALACTONATE DEHYDRATASE"/>
    <property type="match status" value="1"/>
</dbReference>
<feature type="region of interest" description="Disordered" evidence="2">
    <location>
        <begin position="1"/>
        <end position="39"/>
    </location>
</feature>
<dbReference type="SUPFAM" id="SSF54826">
    <property type="entry name" value="Enolase N-terminal domain-like"/>
    <property type="match status" value="1"/>
</dbReference>
<name>A0ABT0U2S7_9BACT</name>
<dbReference type="InterPro" id="IPR029065">
    <property type="entry name" value="Enolase_C-like"/>
</dbReference>
<dbReference type="InterPro" id="IPR018110">
    <property type="entry name" value="Mandel_Rmase/mucon_lact_enz_CS"/>
</dbReference>
<dbReference type="InterPro" id="IPR034593">
    <property type="entry name" value="DgoD-like"/>
</dbReference>
<dbReference type="SMART" id="SM00922">
    <property type="entry name" value="MR_MLE"/>
    <property type="match status" value="1"/>
</dbReference>
<keyword evidence="5" id="KW-1185">Reference proteome</keyword>
<evidence type="ECO:0000313" key="5">
    <source>
        <dbReference type="Proteomes" id="UP001202961"/>
    </source>
</evidence>
<dbReference type="InterPro" id="IPR029017">
    <property type="entry name" value="Enolase-like_N"/>
</dbReference>
<dbReference type="PANTHER" id="PTHR48080">
    <property type="entry name" value="D-GALACTONATE DEHYDRATASE-RELATED"/>
    <property type="match status" value="1"/>
</dbReference>
<dbReference type="Proteomes" id="UP001202961">
    <property type="component" value="Unassembled WGS sequence"/>
</dbReference>
<reference evidence="4 5" key="1">
    <citation type="journal article" date="2022" name="Syst. Appl. Microbiol.">
        <title>Rhodopirellula aestuarii sp. nov., a novel member of the genus Rhodopirellula isolated from brackish sediments collected in the Tagus River estuary, Portugal.</title>
        <authorList>
            <person name="Vitorino I.R."/>
            <person name="Klimek D."/>
            <person name="Calusinska M."/>
            <person name="Lobo-da-Cunha A."/>
            <person name="Vasconcelos V."/>
            <person name="Lage O.M."/>
        </authorList>
    </citation>
    <scope>NUCLEOTIDE SEQUENCE [LARGE SCALE GENOMIC DNA]</scope>
    <source>
        <strain evidence="4 5">ICT_H3.1</strain>
    </source>
</reference>
<comment type="caution">
    <text evidence="4">The sequence shown here is derived from an EMBL/GenBank/DDBJ whole genome shotgun (WGS) entry which is preliminary data.</text>
</comment>
<dbReference type="InterPro" id="IPR013342">
    <property type="entry name" value="Mandelate_racemase_C"/>
</dbReference>
<dbReference type="SFLD" id="SFLDG00179">
    <property type="entry name" value="mandelate_racemase"/>
    <property type="match status" value="1"/>
</dbReference>
<dbReference type="Gene3D" id="3.20.20.120">
    <property type="entry name" value="Enolase-like C-terminal domain"/>
    <property type="match status" value="1"/>
</dbReference>
<accession>A0ABT0U2S7</accession>
<dbReference type="Pfam" id="PF13378">
    <property type="entry name" value="MR_MLE_C"/>
    <property type="match status" value="1"/>
</dbReference>
<dbReference type="EMBL" id="JAMQBK010000029">
    <property type="protein sequence ID" value="MCM2371172.1"/>
    <property type="molecule type" value="Genomic_DNA"/>
</dbReference>
<dbReference type="SUPFAM" id="SSF51604">
    <property type="entry name" value="Enolase C-terminal domain-like"/>
    <property type="match status" value="1"/>
</dbReference>
<feature type="compositionally biased region" description="Polar residues" evidence="2">
    <location>
        <begin position="27"/>
        <end position="39"/>
    </location>
</feature>
<dbReference type="SFLD" id="SFLDS00001">
    <property type="entry name" value="Enolase"/>
    <property type="match status" value="1"/>
</dbReference>
<evidence type="ECO:0000256" key="2">
    <source>
        <dbReference type="SAM" id="MobiDB-lite"/>
    </source>
</evidence>
<proteinExistence type="predicted"/>
<dbReference type="Gene3D" id="3.30.390.10">
    <property type="entry name" value="Enolase-like, N-terminal domain"/>
    <property type="match status" value="1"/>
</dbReference>
<dbReference type="InterPro" id="IPR013341">
    <property type="entry name" value="Mandelate_racemase_N_dom"/>
</dbReference>
<gene>
    <name evidence="4" type="ORF">NB063_11200</name>
</gene>
<evidence type="ECO:0000313" key="4">
    <source>
        <dbReference type="EMBL" id="MCM2371172.1"/>
    </source>
</evidence>
<evidence type="ECO:0000259" key="3">
    <source>
        <dbReference type="SMART" id="SM00922"/>
    </source>
</evidence>